<name>A0A401S902_CHIPU</name>
<organism evidence="1 2">
    <name type="scientific">Chiloscyllium punctatum</name>
    <name type="common">Brownbanded bambooshark</name>
    <name type="synonym">Hemiscyllium punctatum</name>
    <dbReference type="NCBI Taxonomy" id="137246"/>
    <lineage>
        <taxon>Eukaryota</taxon>
        <taxon>Metazoa</taxon>
        <taxon>Chordata</taxon>
        <taxon>Craniata</taxon>
        <taxon>Vertebrata</taxon>
        <taxon>Chondrichthyes</taxon>
        <taxon>Elasmobranchii</taxon>
        <taxon>Galeomorphii</taxon>
        <taxon>Galeoidea</taxon>
        <taxon>Orectolobiformes</taxon>
        <taxon>Hemiscylliidae</taxon>
        <taxon>Chiloscyllium</taxon>
    </lineage>
</organism>
<sequence>MGWAERCPIIAKRIEPVGAGAEGWRSAARSRGAGPVRCTVTGVGEGWWIFPPSRSAVTWGNALETRHEWSLIRQLQSGLCGGWKDNEEC</sequence>
<proteinExistence type="predicted"/>
<evidence type="ECO:0000313" key="2">
    <source>
        <dbReference type="Proteomes" id="UP000287033"/>
    </source>
</evidence>
<gene>
    <name evidence="1" type="ORF">chiPu_0005292</name>
</gene>
<dbReference type="EMBL" id="BEZZ01000141">
    <property type="protein sequence ID" value="GCC26872.1"/>
    <property type="molecule type" value="Genomic_DNA"/>
</dbReference>
<comment type="caution">
    <text evidence="1">The sequence shown here is derived from an EMBL/GenBank/DDBJ whole genome shotgun (WGS) entry which is preliminary data.</text>
</comment>
<reference evidence="1 2" key="1">
    <citation type="journal article" date="2018" name="Nat. Ecol. Evol.">
        <title>Shark genomes provide insights into elasmobranch evolution and the origin of vertebrates.</title>
        <authorList>
            <person name="Hara Y"/>
            <person name="Yamaguchi K"/>
            <person name="Onimaru K"/>
            <person name="Kadota M"/>
            <person name="Koyanagi M"/>
            <person name="Keeley SD"/>
            <person name="Tatsumi K"/>
            <person name="Tanaka K"/>
            <person name="Motone F"/>
            <person name="Kageyama Y"/>
            <person name="Nozu R"/>
            <person name="Adachi N"/>
            <person name="Nishimura O"/>
            <person name="Nakagawa R"/>
            <person name="Tanegashima C"/>
            <person name="Kiyatake I"/>
            <person name="Matsumoto R"/>
            <person name="Murakumo K"/>
            <person name="Nishida K"/>
            <person name="Terakita A"/>
            <person name="Kuratani S"/>
            <person name="Sato K"/>
            <person name="Hyodo S Kuraku.S."/>
        </authorList>
    </citation>
    <scope>NUCLEOTIDE SEQUENCE [LARGE SCALE GENOMIC DNA]</scope>
</reference>
<dbReference type="Proteomes" id="UP000287033">
    <property type="component" value="Unassembled WGS sequence"/>
</dbReference>
<accession>A0A401S902</accession>
<keyword evidence="2" id="KW-1185">Reference proteome</keyword>
<evidence type="ECO:0000313" key="1">
    <source>
        <dbReference type="EMBL" id="GCC26872.1"/>
    </source>
</evidence>
<protein>
    <submittedName>
        <fullName evidence="1">Uncharacterized protein</fullName>
    </submittedName>
</protein>
<dbReference type="AlphaFoldDB" id="A0A401S902"/>